<dbReference type="InterPro" id="IPR029058">
    <property type="entry name" value="AB_hydrolase_fold"/>
</dbReference>
<evidence type="ECO:0000313" key="3">
    <source>
        <dbReference type="Proteomes" id="UP000017837"/>
    </source>
</evidence>
<dbReference type="EMBL" id="AWGB01000024">
    <property type="protein sequence ID" value="ESQ90410.1"/>
    <property type="molecule type" value="Genomic_DNA"/>
</dbReference>
<evidence type="ECO:0000313" key="2">
    <source>
        <dbReference type="EMBL" id="ESQ90410.1"/>
    </source>
</evidence>
<dbReference type="AlphaFoldDB" id="V4PXV3"/>
<comment type="caution">
    <text evidence="2">The sequence shown here is derived from an EMBL/GenBank/DDBJ whole genome shotgun (WGS) entry which is preliminary data.</text>
</comment>
<dbReference type="PANTHER" id="PTHR43194">
    <property type="entry name" value="HYDROLASE ALPHA/BETA FOLD FAMILY"/>
    <property type="match status" value="1"/>
</dbReference>
<organism evidence="2 3">
    <name type="scientific">Asticcacaulis benevestitus DSM 16100 = ATCC BAA-896</name>
    <dbReference type="NCBI Taxonomy" id="1121022"/>
    <lineage>
        <taxon>Bacteria</taxon>
        <taxon>Pseudomonadati</taxon>
        <taxon>Pseudomonadota</taxon>
        <taxon>Alphaproteobacteria</taxon>
        <taxon>Caulobacterales</taxon>
        <taxon>Caulobacteraceae</taxon>
        <taxon>Asticcacaulis</taxon>
    </lineage>
</organism>
<protein>
    <recommendedName>
        <fullName evidence="1">AB hydrolase-1 domain-containing protein</fullName>
    </recommendedName>
</protein>
<reference evidence="2 3" key="1">
    <citation type="journal article" date="2014" name="Nature">
        <title>Sequential evolution of bacterial morphology by co-option of a developmental regulator.</title>
        <authorList>
            <person name="Jiang C."/>
            <person name="Brown P.J."/>
            <person name="Ducret A."/>
            <person name="Brun Y.V."/>
        </authorList>
    </citation>
    <scope>NUCLEOTIDE SEQUENCE [LARGE SCALE GENOMIC DNA]</scope>
    <source>
        <strain evidence="2 3">DSM 16100</strain>
    </source>
</reference>
<feature type="domain" description="AB hydrolase-1" evidence="1">
    <location>
        <begin position="59"/>
        <end position="161"/>
    </location>
</feature>
<dbReference type="PATRIC" id="fig|1121022.4.peg.2541"/>
<dbReference type="InterPro" id="IPR050228">
    <property type="entry name" value="Carboxylesterase_BioH"/>
</dbReference>
<dbReference type="InterPro" id="IPR000073">
    <property type="entry name" value="AB_hydrolase_1"/>
</dbReference>
<dbReference type="STRING" id="1121022.GCA_000376105_00951"/>
<dbReference type="Pfam" id="PF00561">
    <property type="entry name" value="Abhydrolase_1"/>
    <property type="match status" value="1"/>
</dbReference>
<evidence type="ECO:0000259" key="1">
    <source>
        <dbReference type="Pfam" id="PF00561"/>
    </source>
</evidence>
<dbReference type="RefSeq" id="WP_018080620.1">
    <property type="nucleotide sequence ID" value="NZ_AQWM01000002.1"/>
</dbReference>
<dbReference type="SUPFAM" id="SSF53474">
    <property type="entry name" value="alpha/beta-Hydrolases"/>
    <property type="match status" value="1"/>
</dbReference>
<sequence>MINLKDTLPELNYTHEARIPAESVVRKAPAFHDRWWSSDDGLRLYARDYPAAPGRVRLPVICLHGLTRNSADFEEVAPSIAALDRRVIVPDMRGRGLSENDPDAMNYHLWTYAKDVLGLCDAMGIGQAIFIGNSMGGMITMVLSTLRPNLVKSAVLNDIGPTVAPKGLARISAFAALPRKAMRNWQEAALFVAEQNKLAFPGHTQDDWLKMARRVFKKGRDGYLHLAYDPSITDAFKGMTVALSAYDLAPCYASLATARKLLLVRGVLSDVLDAGEARKMAGMARDFTRVEIDHTGHTPTLSEPQARAALTRFLETQV</sequence>
<name>V4PXV3_9CAUL</name>
<dbReference type="Gene3D" id="3.40.50.1820">
    <property type="entry name" value="alpha/beta hydrolase"/>
    <property type="match status" value="1"/>
</dbReference>
<keyword evidence="3" id="KW-1185">Reference proteome</keyword>
<dbReference type="PANTHER" id="PTHR43194:SF2">
    <property type="entry name" value="PEROXISOMAL MEMBRANE PROTEIN LPX1"/>
    <property type="match status" value="1"/>
</dbReference>
<dbReference type="Proteomes" id="UP000017837">
    <property type="component" value="Unassembled WGS sequence"/>
</dbReference>
<proteinExistence type="predicted"/>
<gene>
    <name evidence="2" type="ORF">ABENE_12530</name>
</gene>
<dbReference type="eggNOG" id="COG2267">
    <property type="taxonomic scope" value="Bacteria"/>
</dbReference>
<accession>V4PXV3</accession>
<dbReference type="PRINTS" id="PR00111">
    <property type="entry name" value="ABHYDROLASE"/>
</dbReference>